<evidence type="ECO:0000313" key="1">
    <source>
        <dbReference type="EMBL" id="PBK82742.1"/>
    </source>
</evidence>
<evidence type="ECO:0000313" key="2">
    <source>
        <dbReference type="Proteomes" id="UP000217790"/>
    </source>
</evidence>
<reference evidence="2" key="1">
    <citation type="journal article" date="2017" name="Nat. Ecol. Evol.">
        <title>Genome expansion and lineage-specific genetic innovations in the forest pathogenic fungi Armillaria.</title>
        <authorList>
            <person name="Sipos G."/>
            <person name="Prasanna A.N."/>
            <person name="Walter M.C."/>
            <person name="O'Connor E."/>
            <person name="Balint B."/>
            <person name="Krizsan K."/>
            <person name="Kiss B."/>
            <person name="Hess J."/>
            <person name="Varga T."/>
            <person name="Slot J."/>
            <person name="Riley R."/>
            <person name="Boka B."/>
            <person name="Rigling D."/>
            <person name="Barry K."/>
            <person name="Lee J."/>
            <person name="Mihaltcheva S."/>
            <person name="LaButti K."/>
            <person name="Lipzen A."/>
            <person name="Waldron R."/>
            <person name="Moloney N.M."/>
            <person name="Sperisen C."/>
            <person name="Kredics L."/>
            <person name="Vagvoelgyi C."/>
            <person name="Patrignani A."/>
            <person name="Fitzpatrick D."/>
            <person name="Nagy I."/>
            <person name="Doyle S."/>
            <person name="Anderson J.B."/>
            <person name="Grigoriev I.V."/>
            <person name="Gueldener U."/>
            <person name="Muensterkoetter M."/>
            <person name="Nagy L.G."/>
        </authorList>
    </citation>
    <scope>NUCLEOTIDE SEQUENCE [LARGE SCALE GENOMIC DNA]</scope>
    <source>
        <strain evidence="2">Ar21-2</strain>
    </source>
</reference>
<name>A0A2H3CU88_ARMGA</name>
<accession>A0A2H3CU88</accession>
<dbReference type="AlphaFoldDB" id="A0A2H3CU88"/>
<gene>
    <name evidence="1" type="ORF">ARMGADRAFT_729062</name>
</gene>
<proteinExistence type="predicted"/>
<dbReference type="InParanoid" id="A0A2H3CU88"/>
<dbReference type="Proteomes" id="UP000217790">
    <property type="component" value="Unassembled WGS sequence"/>
</dbReference>
<dbReference type="EMBL" id="KZ293713">
    <property type="protein sequence ID" value="PBK82742.1"/>
    <property type="molecule type" value="Genomic_DNA"/>
</dbReference>
<organism evidence="1 2">
    <name type="scientific">Armillaria gallica</name>
    <name type="common">Bulbous honey fungus</name>
    <name type="synonym">Armillaria bulbosa</name>
    <dbReference type="NCBI Taxonomy" id="47427"/>
    <lineage>
        <taxon>Eukaryota</taxon>
        <taxon>Fungi</taxon>
        <taxon>Dikarya</taxon>
        <taxon>Basidiomycota</taxon>
        <taxon>Agaricomycotina</taxon>
        <taxon>Agaricomycetes</taxon>
        <taxon>Agaricomycetidae</taxon>
        <taxon>Agaricales</taxon>
        <taxon>Marasmiineae</taxon>
        <taxon>Physalacriaceae</taxon>
        <taxon>Armillaria</taxon>
    </lineage>
</organism>
<sequence length="142" mass="16006">MTKRIVNYSKDVGYSLREVFEGRVCLESDNRTRPQIFLPRYPLTFLASKVKIPPHGALPASPSTDISRIVSPLATYHGNVRQRESTGSRPSFTTDGLPTLSTQDLITWTLYLMYPMSGDFCFSEMTQGSNVHLGYVHWNCNA</sequence>
<protein>
    <submittedName>
        <fullName evidence="1">Uncharacterized protein</fullName>
    </submittedName>
</protein>
<keyword evidence="2" id="KW-1185">Reference proteome</keyword>